<dbReference type="Pfam" id="PF21484">
    <property type="entry name" value="Chp1-like_PIN"/>
    <property type="match status" value="1"/>
</dbReference>
<dbReference type="InterPro" id="IPR044251">
    <property type="entry name" value="LHP1-like"/>
</dbReference>
<feature type="compositionally biased region" description="Polar residues" evidence="1">
    <location>
        <begin position="509"/>
        <end position="525"/>
    </location>
</feature>
<dbReference type="HOGENOM" id="CLU_420994_0_0_1"/>
<dbReference type="InterPro" id="IPR000953">
    <property type="entry name" value="Chromo/chromo_shadow_dom"/>
</dbReference>
<dbReference type="CDD" id="cd00024">
    <property type="entry name" value="CD_CSD"/>
    <property type="match status" value="1"/>
</dbReference>
<protein>
    <recommendedName>
        <fullName evidence="2">Chromo domain-containing protein</fullName>
    </recommendedName>
</protein>
<dbReference type="OrthoDB" id="433924at2759"/>
<feature type="region of interest" description="Disordered" evidence="1">
    <location>
        <begin position="398"/>
        <end position="460"/>
    </location>
</feature>
<reference evidence="3 4" key="1">
    <citation type="submission" date="2014-02" db="EMBL/GenBank/DDBJ databases">
        <title>Single nucleus genome sequencing reveals high similarity among nuclei of an endomycorrhizal fungus.</title>
        <authorList>
            <person name="Lin K."/>
            <person name="Geurts R."/>
            <person name="Zhang Z."/>
            <person name="Limpens E."/>
            <person name="Saunders D.G."/>
            <person name="Mu D."/>
            <person name="Pang E."/>
            <person name="Cao H."/>
            <person name="Cha H."/>
            <person name="Lin T."/>
            <person name="Zhou Q."/>
            <person name="Shang Y."/>
            <person name="Li Y."/>
            <person name="Ivanov S."/>
            <person name="Sharma T."/>
            <person name="Velzen R.V."/>
            <person name="Ruijter N.D."/>
            <person name="Aanen D.K."/>
            <person name="Win J."/>
            <person name="Kamoun S."/>
            <person name="Bisseling T."/>
            <person name="Huang S."/>
        </authorList>
    </citation>
    <scope>NUCLEOTIDE SEQUENCE [LARGE SCALE GENOMIC DNA]</scope>
    <source>
        <strain evidence="4">DAOM197198w</strain>
    </source>
</reference>
<dbReference type="GO" id="GO:0031507">
    <property type="term" value="P:heterochromatin formation"/>
    <property type="evidence" value="ECO:0007669"/>
    <property type="project" value="InterPro"/>
</dbReference>
<dbReference type="PANTHER" id="PTHR47240">
    <property type="entry name" value="CHROMO DOMAIN-CONTAINING PROTEIN LHP1"/>
    <property type="match status" value="1"/>
</dbReference>
<evidence type="ECO:0000313" key="3">
    <source>
        <dbReference type="EMBL" id="EXX75412.1"/>
    </source>
</evidence>
<organism evidence="3 4">
    <name type="scientific">Rhizophagus irregularis (strain DAOM 197198w)</name>
    <name type="common">Glomus intraradices</name>
    <dbReference type="NCBI Taxonomy" id="1432141"/>
    <lineage>
        <taxon>Eukaryota</taxon>
        <taxon>Fungi</taxon>
        <taxon>Fungi incertae sedis</taxon>
        <taxon>Mucoromycota</taxon>
        <taxon>Glomeromycotina</taxon>
        <taxon>Glomeromycetes</taxon>
        <taxon>Glomerales</taxon>
        <taxon>Glomeraceae</taxon>
        <taxon>Rhizophagus</taxon>
    </lineage>
</organism>
<dbReference type="InterPro" id="IPR016197">
    <property type="entry name" value="Chromo-like_dom_sf"/>
</dbReference>
<comment type="caution">
    <text evidence="3">The sequence shown here is derived from an EMBL/GenBank/DDBJ whole genome shotgun (WGS) entry which is preliminary data.</text>
</comment>
<feature type="compositionally biased region" description="Polar residues" evidence="1">
    <location>
        <begin position="358"/>
        <end position="374"/>
    </location>
</feature>
<dbReference type="SUPFAM" id="SSF54160">
    <property type="entry name" value="Chromo domain-like"/>
    <property type="match status" value="1"/>
</dbReference>
<dbReference type="PROSITE" id="PS50013">
    <property type="entry name" value="CHROMO_2"/>
    <property type="match status" value="1"/>
</dbReference>
<name>A0A015K0U9_RHIIW</name>
<dbReference type="AlphaFoldDB" id="A0A015K0U9"/>
<dbReference type="STRING" id="1432141.A0A015K0U9"/>
<keyword evidence="4" id="KW-1185">Reference proteome</keyword>
<dbReference type="Proteomes" id="UP000022910">
    <property type="component" value="Unassembled WGS sequence"/>
</dbReference>
<feature type="region of interest" description="Disordered" evidence="1">
    <location>
        <begin position="133"/>
        <end position="197"/>
    </location>
</feature>
<gene>
    <name evidence="3" type="ORF">RirG_042090</name>
</gene>
<dbReference type="Pfam" id="PF00385">
    <property type="entry name" value="Chromo"/>
    <property type="match status" value="1"/>
</dbReference>
<sequence>MSEYSKKRRAEDDNESKKRKLVSDLSEDEYEVERIENHQVVNGGDVYYCVKWKGYDDRTWEPSKNLDNCIEILKEYKLAVKSRRQQEEKNKKSPAAKGTSFINQNQRIVSVKNARTINYVKFYSDLKHSLPDPFSNEDDDYNRKEDSRNNLNDASYSNMPLEARLPPFGPGDRSTSSKNRKSNKSKEPTSKSPVNAKPNWRGIIYRIRNKEVKEERRIGPIQITNYIGNSMEKFPYFRDRNQNQSKLIINQFVGYKNSVIEYLIKDPLNYVNGCAKFPVYVATVATSLLEELTELDYLQSYLSKKHRVGVINAEKWSLFLLPTTKEFSDVLYVEKPKNVQDLYFVLQFSKNEIVKSPFSSTLSSRPNVYSNSDPNLGPAKKHKNSVVKAVKTQDLEKSQQNNILPSIQSLPCSPQTPNKEISNNLDEPSSLTKRKNSAQQYDKMQQNNVPSKTSPQIWPNFNSTKKEISNNLELQLPSAKKHKNFIHTELLHFDKMQQNNKLSKESFSVQSNFNPNGKISGNLDLQSEKHRNSEENQQNVVPLLSHSSQTVIEDKSSDLSVNFNSELKDFFETSNFAVIGSKYIESQNVINHLMKIGSNEVLIKDPRINCILFHQNVITQGFSFENFLIYKNNQTKFFLILKKDATITLQEIFVSGGVILVTSTAIKNTDNIIDSILYFTNLVNGWDFKIHPNILSYLQRLLTFLSDNEFLRVRLNKAFKSIEDGLISGNIKYLLPNEMPLDDYNMDSRKLTFDSMECLSKTNYDKYHHFVVIDDTDEIDEQYIENEMKGIETMSIEKFKQKFMSINFK</sequence>
<feature type="region of interest" description="Disordered" evidence="1">
    <location>
        <begin position="358"/>
        <end position="384"/>
    </location>
</feature>
<feature type="region of interest" description="Disordered" evidence="1">
    <location>
        <begin position="1"/>
        <end position="23"/>
    </location>
</feature>
<evidence type="ECO:0000313" key="4">
    <source>
        <dbReference type="Proteomes" id="UP000022910"/>
    </source>
</evidence>
<dbReference type="EMBL" id="JEMT01012431">
    <property type="protein sequence ID" value="EXX75412.1"/>
    <property type="molecule type" value="Genomic_DNA"/>
</dbReference>
<dbReference type="Gene3D" id="2.40.50.40">
    <property type="match status" value="1"/>
</dbReference>
<dbReference type="InterPro" id="IPR048709">
    <property type="entry name" value="Chp1_PIN"/>
</dbReference>
<accession>A0A015K0U9</accession>
<feature type="compositionally biased region" description="Polar residues" evidence="1">
    <location>
        <begin position="149"/>
        <end position="158"/>
    </location>
</feature>
<feature type="domain" description="Chromo" evidence="2">
    <location>
        <begin position="30"/>
        <end position="88"/>
    </location>
</feature>
<evidence type="ECO:0000259" key="2">
    <source>
        <dbReference type="PROSITE" id="PS50013"/>
    </source>
</evidence>
<feature type="region of interest" description="Disordered" evidence="1">
    <location>
        <begin position="509"/>
        <end position="537"/>
    </location>
</feature>
<dbReference type="Gene3D" id="3.40.50.11490">
    <property type="match status" value="1"/>
</dbReference>
<evidence type="ECO:0000256" key="1">
    <source>
        <dbReference type="SAM" id="MobiDB-lite"/>
    </source>
</evidence>
<dbReference type="SMART" id="SM00298">
    <property type="entry name" value="CHROMO"/>
    <property type="match status" value="1"/>
</dbReference>
<dbReference type="PANTHER" id="PTHR47240:SF2">
    <property type="entry name" value="CHROMO DOMAIN-CONTAINING PROTEIN LHP1"/>
    <property type="match status" value="1"/>
</dbReference>
<dbReference type="InterPro" id="IPR023780">
    <property type="entry name" value="Chromo_domain"/>
</dbReference>
<proteinExistence type="predicted"/>